<dbReference type="GO" id="GO:0006325">
    <property type="term" value="P:chromatin organization"/>
    <property type="evidence" value="ECO:0007669"/>
    <property type="project" value="UniProtKB-KW"/>
</dbReference>
<sequence>MPAWEVSSDEGLDRIAARISWQQSYRRMLQEVPLASELWWLRRSARRRLLLRLAEECASFGPVLRRRCCELRAQGAKRRLELLKSGQLEEYAAAVQETKDQRLQEVLDETQRILRDLGADALERPAAVRQPETLRHGQLMPHQLEGLRWLVRLVDNQMSGILADDMGLGKTVQSLALLAHLAERGEGGPHLLVTPVSTLQHWCDELLQWAPSFRFLIYRGSRHQLAAVEKETVSAMNKVNLVMTTFETMANHDSFLGNFPWHCLIVDEGHRIKNFKAHASQVLRRLPCRHRLLLTGTPIQNSLRELWSLLSFVAPSAFSSLENFEQWFALPALPGVKLTSADQEEDPGMEVSQMLSEEEELLIIQRLHGVLRPFLLRRTKEQVLADLPSKTEVVIWVPLTRWQKALYRKGLRTIQRLARRPGELSWLVVSDPGVT</sequence>
<organism evidence="10 11">
    <name type="scientific">Effrenium voratum</name>
    <dbReference type="NCBI Taxonomy" id="2562239"/>
    <lineage>
        <taxon>Eukaryota</taxon>
        <taxon>Sar</taxon>
        <taxon>Alveolata</taxon>
        <taxon>Dinophyceae</taxon>
        <taxon>Suessiales</taxon>
        <taxon>Symbiodiniaceae</taxon>
        <taxon>Effrenium</taxon>
    </lineage>
</organism>
<evidence type="ECO:0000256" key="2">
    <source>
        <dbReference type="ARBA" id="ARBA00022741"/>
    </source>
</evidence>
<accession>A0AA36NKD9</accession>
<keyword evidence="6" id="KW-0156">Chromatin regulator</keyword>
<dbReference type="PROSITE" id="PS51192">
    <property type="entry name" value="HELICASE_ATP_BIND_1"/>
    <property type="match status" value="1"/>
</dbReference>
<keyword evidence="2" id="KW-0547">Nucleotide-binding</keyword>
<evidence type="ECO:0000256" key="3">
    <source>
        <dbReference type="ARBA" id="ARBA00022801"/>
    </source>
</evidence>
<evidence type="ECO:0000256" key="8">
    <source>
        <dbReference type="ARBA" id="ARBA00023242"/>
    </source>
</evidence>
<evidence type="ECO:0000256" key="4">
    <source>
        <dbReference type="ARBA" id="ARBA00022806"/>
    </source>
</evidence>
<evidence type="ECO:0000259" key="9">
    <source>
        <dbReference type="PROSITE" id="PS51192"/>
    </source>
</evidence>
<dbReference type="Proteomes" id="UP001178507">
    <property type="component" value="Unassembled WGS sequence"/>
</dbReference>
<keyword evidence="4" id="KW-0347">Helicase</keyword>
<dbReference type="SUPFAM" id="SSF52540">
    <property type="entry name" value="P-loop containing nucleoside triphosphate hydrolases"/>
    <property type="match status" value="1"/>
</dbReference>
<dbReference type="AlphaFoldDB" id="A0AA36NKD9"/>
<comment type="caution">
    <text evidence="10">The sequence shown here is derived from an EMBL/GenBank/DDBJ whole genome shotgun (WGS) entry which is preliminary data.</text>
</comment>
<keyword evidence="8" id="KW-0539">Nucleus</keyword>
<dbReference type="GO" id="GO:0003677">
    <property type="term" value="F:DNA binding"/>
    <property type="evidence" value="ECO:0007669"/>
    <property type="project" value="UniProtKB-KW"/>
</dbReference>
<evidence type="ECO:0000256" key="7">
    <source>
        <dbReference type="ARBA" id="ARBA00023125"/>
    </source>
</evidence>
<name>A0AA36NKD9_9DINO</name>
<dbReference type="Pfam" id="PF00176">
    <property type="entry name" value="SNF2-rel_dom"/>
    <property type="match status" value="1"/>
</dbReference>
<evidence type="ECO:0000313" key="11">
    <source>
        <dbReference type="Proteomes" id="UP001178507"/>
    </source>
</evidence>
<evidence type="ECO:0000256" key="5">
    <source>
        <dbReference type="ARBA" id="ARBA00022840"/>
    </source>
</evidence>
<dbReference type="SMART" id="SM00487">
    <property type="entry name" value="DEXDc"/>
    <property type="match status" value="1"/>
</dbReference>
<keyword evidence="3" id="KW-0378">Hydrolase</keyword>
<dbReference type="PANTHER" id="PTHR10799">
    <property type="entry name" value="SNF2/RAD54 HELICASE FAMILY"/>
    <property type="match status" value="1"/>
</dbReference>
<proteinExistence type="predicted"/>
<evidence type="ECO:0000256" key="1">
    <source>
        <dbReference type="ARBA" id="ARBA00004123"/>
    </source>
</evidence>
<keyword evidence="11" id="KW-1185">Reference proteome</keyword>
<dbReference type="InterPro" id="IPR014001">
    <property type="entry name" value="Helicase_ATP-bd"/>
</dbReference>
<dbReference type="InterPro" id="IPR038718">
    <property type="entry name" value="SNF2-like_sf"/>
</dbReference>
<dbReference type="GO" id="GO:0004386">
    <property type="term" value="F:helicase activity"/>
    <property type="evidence" value="ECO:0007669"/>
    <property type="project" value="UniProtKB-KW"/>
</dbReference>
<protein>
    <recommendedName>
        <fullName evidence="9">Helicase ATP-binding domain-containing protein</fullName>
    </recommendedName>
</protein>
<keyword evidence="5" id="KW-0067">ATP-binding</keyword>
<evidence type="ECO:0000313" key="10">
    <source>
        <dbReference type="EMBL" id="CAJ1407676.1"/>
    </source>
</evidence>
<dbReference type="FunFam" id="3.40.50.10810:FF:000005">
    <property type="entry name" value="Photoperiod-independent early flowering 1"/>
    <property type="match status" value="1"/>
</dbReference>
<reference evidence="10" key="1">
    <citation type="submission" date="2023-08" db="EMBL/GenBank/DDBJ databases">
        <authorList>
            <person name="Chen Y."/>
            <person name="Shah S."/>
            <person name="Dougan E. K."/>
            <person name="Thang M."/>
            <person name="Chan C."/>
        </authorList>
    </citation>
    <scope>NUCLEOTIDE SEQUENCE</scope>
</reference>
<gene>
    <name evidence="10" type="ORF">EVOR1521_LOCUS29317</name>
</gene>
<keyword evidence="7" id="KW-0238">DNA-binding</keyword>
<dbReference type="Gene3D" id="3.40.50.10810">
    <property type="entry name" value="Tandem AAA-ATPase domain"/>
    <property type="match status" value="1"/>
</dbReference>
<dbReference type="GO" id="GO:0016787">
    <property type="term" value="F:hydrolase activity"/>
    <property type="evidence" value="ECO:0007669"/>
    <property type="project" value="UniProtKB-KW"/>
</dbReference>
<feature type="domain" description="Helicase ATP-binding" evidence="9">
    <location>
        <begin position="151"/>
        <end position="316"/>
    </location>
</feature>
<dbReference type="InterPro" id="IPR027417">
    <property type="entry name" value="P-loop_NTPase"/>
</dbReference>
<dbReference type="GO" id="GO:0005634">
    <property type="term" value="C:nucleus"/>
    <property type="evidence" value="ECO:0007669"/>
    <property type="project" value="UniProtKB-SubCell"/>
</dbReference>
<evidence type="ECO:0000256" key="6">
    <source>
        <dbReference type="ARBA" id="ARBA00022853"/>
    </source>
</evidence>
<dbReference type="InterPro" id="IPR000330">
    <property type="entry name" value="SNF2_N"/>
</dbReference>
<comment type="subcellular location">
    <subcellularLocation>
        <location evidence="1">Nucleus</location>
    </subcellularLocation>
</comment>
<dbReference type="GO" id="GO:0005524">
    <property type="term" value="F:ATP binding"/>
    <property type="evidence" value="ECO:0007669"/>
    <property type="project" value="UniProtKB-KW"/>
</dbReference>
<dbReference type="EMBL" id="CAUJNA010003684">
    <property type="protein sequence ID" value="CAJ1407676.1"/>
    <property type="molecule type" value="Genomic_DNA"/>
</dbReference>